<dbReference type="EMBL" id="MSFO01000005">
    <property type="protein sequence ID" value="PLB48190.1"/>
    <property type="molecule type" value="Genomic_DNA"/>
</dbReference>
<dbReference type="OrthoDB" id="3552888at2759"/>
<dbReference type="RefSeq" id="XP_024703492.1">
    <property type="nucleotide sequence ID" value="XM_024844356.1"/>
</dbReference>
<sequence>KPQCFPEYGIARLDEAAKNIDYLHDVADTICVVQLGGCARPSHLGHSSIFFCNKLDYPIRTMCGDLIKAATKLSKACRFGSHYTFGYIANSTSGTNSSPYVVALGDDYAIGAR</sequence>
<organism evidence="1 2">
    <name type="scientific">Aspergillus steynii IBT 23096</name>
    <dbReference type="NCBI Taxonomy" id="1392250"/>
    <lineage>
        <taxon>Eukaryota</taxon>
        <taxon>Fungi</taxon>
        <taxon>Dikarya</taxon>
        <taxon>Ascomycota</taxon>
        <taxon>Pezizomycotina</taxon>
        <taxon>Eurotiomycetes</taxon>
        <taxon>Eurotiomycetidae</taxon>
        <taxon>Eurotiales</taxon>
        <taxon>Aspergillaceae</taxon>
        <taxon>Aspergillus</taxon>
        <taxon>Aspergillus subgen. Circumdati</taxon>
    </lineage>
</organism>
<feature type="non-terminal residue" evidence="1">
    <location>
        <position position="1"/>
    </location>
</feature>
<evidence type="ECO:0000313" key="1">
    <source>
        <dbReference type="EMBL" id="PLB48190.1"/>
    </source>
</evidence>
<keyword evidence="2" id="KW-1185">Reference proteome</keyword>
<dbReference type="VEuPathDB" id="FungiDB:P170DRAFT_359420"/>
<name>A0A2I2G5N5_9EURO</name>
<reference evidence="1 2" key="1">
    <citation type="submission" date="2016-12" db="EMBL/GenBank/DDBJ databases">
        <title>The genomes of Aspergillus section Nigri reveals drivers in fungal speciation.</title>
        <authorList>
            <consortium name="DOE Joint Genome Institute"/>
            <person name="Vesth T.C."/>
            <person name="Nybo J."/>
            <person name="Theobald S."/>
            <person name="Brandl J."/>
            <person name="Frisvad J.C."/>
            <person name="Nielsen K.F."/>
            <person name="Lyhne E.K."/>
            <person name="Kogle M.E."/>
            <person name="Kuo A."/>
            <person name="Riley R."/>
            <person name="Clum A."/>
            <person name="Nolan M."/>
            <person name="Lipzen A."/>
            <person name="Salamov A."/>
            <person name="Henrissat B."/>
            <person name="Wiebenga A."/>
            <person name="De Vries R.P."/>
            <person name="Grigoriev I.V."/>
            <person name="Mortensen U.H."/>
            <person name="Andersen M.R."/>
            <person name="Baker S.E."/>
        </authorList>
    </citation>
    <scope>NUCLEOTIDE SEQUENCE [LARGE SCALE GENOMIC DNA]</scope>
    <source>
        <strain evidence="1 2">IBT 23096</strain>
    </source>
</reference>
<evidence type="ECO:0000313" key="2">
    <source>
        <dbReference type="Proteomes" id="UP000234275"/>
    </source>
</evidence>
<dbReference type="GeneID" id="36552056"/>
<dbReference type="Proteomes" id="UP000234275">
    <property type="component" value="Unassembled WGS sequence"/>
</dbReference>
<comment type="caution">
    <text evidence="1">The sequence shown here is derived from an EMBL/GenBank/DDBJ whole genome shotgun (WGS) entry which is preliminary data.</text>
</comment>
<dbReference type="AlphaFoldDB" id="A0A2I2G5N5"/>
<protein>
    <submittedName>
        <fullName evidence="1">Uncharacterized protein</fullName>
    </submittedName>
</protein>
<accession>A0A2I2G5N5</accession>
<gene>
    <name evidence="1" type="ORF">P170DRAFT_359420</name>
</gene>
<proteinExistence type="predicted"/>